<dbReference type="EMBL" id="ML996567">
    <property type="protein sequence ID" value="KAF2761395.1"/>
    <property type="molecule type" value="Genomic_DNA"/>
</dbReference>
<dbReference type="Pfam" id="PF01979">
    <property type="entry name" value="Amidohydro_1"/>
    <property type="match status" value="1"/>
</dbReference>
<dbReference type="InterPro" id="IPR032466">
    <property type="entry name" value="Metal_Hydrolase"/>
</dbReference>
<keyword evidence="6 8" id="KW-0119">Carbohydrate metabolism</keyword>
<dbReference type="AlphaFoldDB" id="A0A6A6WH30"/>
<organism evidence="13 14">
    <name type="scientific">Pseudovirgaria hyperparasitica</name>
    <dbReference type="NCBI Taxonomy" id="470096"/>
    <lineage>
        <taxon>Eukaryota</taxon>
        <taxon>Fungi</taxon>
        <taxon>Dikarya</taxon>
        <taxon>Ascomycota</taxon>
        <taxon>Pezizomycotina</taxon>
        <taxon>Dothideomycetes</taxon>
        <taxon>Dothideomycetes incertae sedis</taxon>
        <taxon>Acrospermales</taxon>
        <taxon>Acrospermaceae</taxon>
        <taxon>Pseudovirgaria</taxon>
    </lineage>
</organism>
<dbReference type="PANTHER" id="PTHR11113:SF14">
    <property type="entry name" value="N-ACETYLGLUCOSAMINE-6-PHOSPHATE DEACETYLASE"/>
    <property type="match status" value="1"/>
</dbReference>
<evidence type="ECO:0000256" key="11">
    <source>
        <dbReference type="PIRSR" id="PIRSR038994-3"/>
    </source>
</evidence>
<dbReference type="GeneID" id="54490347"/>
<evidence type="ECO:0000256" key="10">
    <source>
        <dbReference type="PIRSR" id="PIRSR038994-2"/>
    </source>
</evidence>
<evidence type="ECO:0000256" key="4">
    <source>
        <dbReference type="ARBA" id="ARBA00022723"/>
    </source>
</evidence>
<evidence type="ECO:0000313" key="14">
    <source>
        <dbReference type="Proteomes" id="UP000799437"/>
    </source>
</evidence>
<proteinExistence type="inferred from homology"/>
<feature type="binding site" evidence="11">
    <location>
        <position position="229"/>
    </location>
    <ligand>
        <name>Zn(2+)</name>
        <dbReference type="ChEBI" id="CHEBI:29105"/>
    </ligand>
</feature>
<accession>A0A6A6WH30</accession>
<feature type="domain" description="Amidohydrolase-related" evidence="12">
    <location>
        <begin position="69"/>
        <end position="425"/>
    </location>
</feature>
<evidence type="ECO:0000313" key="13">
    <source>
        <dbReference type="EMBL" id="KAF2761395.1"/>
    </source>
</evidence>
<dbReference type="CDD" id="cd00854">
    <property type="entry name" value="NagA"/>
    <property type="match status" value="1"/>
</dbReference>
<dbReference type="InterPro" id="IPR011059">
    <property type="entry name" value="Metal-dep_hydrolase_composite"/>
</dbReference>
<sequence>MPSAISDSSTLGAQTGITKFTNCLLVRDNQLVTEDLWISTITGKILKSQEVFYGNQAAPDRIIDLGGRIIAPGFIDAQLNGAFGFDFSQEPESSTAYIKGLRSLNRNLIKTGVTSYTPTVTSQKAELYKEVVPHLGPSGELRDPTEGAESLGAHLEGPFLNPTKNGIHSVSVLRDAPTGFADLEACYGATNLLPHKSPIKYITMAPELPGAMSNIAELKARGISVSIGHSEATYEEACAAVSAGATMITHLFNAMRPLHHRNPGIFGLLGTESPSLRKPFFGVIADGIHLHSTSVKIAWNAHPDGMILVTDAMSLVGLPDGTYDWTNGSRIVKRGALLTLEENEDKIAGSSITLVGCVNNFLNWTGASIPDAIKAVTSTPARMLGLEGKKGSLEPGADADLVVLTEDVSAEGLRDLRVEQVWKFGNKVHE</sequence>
<dbReference type="GO" id="GO:0006046">
    <property type="term" value="P:N-acetylglucosamine catabolic process"/>
    <property type="evidence" value="ECO:0007669"/>
    <property type="project" value="TreeGrafter"/>
</dbReference>
<evidence type="ECO:0000256" key="9">
    <source>
        <dbReference type="PIRSR" id="PIRSR038994-1"/>
    </source>
</evidence>
<dbReference type="Proteomes" id="UP000799437">
    <property type="component" value="Unassembled WGS sequence"/>
</dbReference>
<dbReference type="PANTHER" id="PTHR11113">
    <property type="entry name" value="N-ACETYLGLUCOSAMINE-6-PHOSPHATE DEACETYLASE"/>
    <property type="match status" value="1"/>
</dbReference>
<evidence type="ECO:0000256" key="8">
    <source>
        <dbReference type="PIRNR" id="PIRNR038994"/>
    </source>
</evidence>
<evidence type="ECO:0000259" key="12">
    <source>
        <dbReference type="Pfam" id="PF01979"/>
    </source>
</evidence>
<reference evidence="13" key="1">
    <citation type="journal article" date="2020" name="Stud. Mycol.">
        <title>101 Dothideomycetes genomes: a test case for predicting lifestyles and emergence of pathogens.</title>
        <authorList>
            <person name="Haridas S."/>
            <person name="Albert R."/>
            <person name="Binder M."/>
            <person name="Bloem J."/>
            <person name="Labutti K."/>
            <person name="Salamov A."/>
            <person name="Andreopoulos B."/>
            <person name="Baker S."/>
            <person name="Barry K."/>
            <person name="Bills G."/>
            <person name="Bluhm B."/>
            <person name="Cannon C."/>
            <person name="Castanera R."/>
            <person name="Culley D."/>
            <person name="Daum C."/>
            <person name="Ezra D."/>
            <person name="Gonzalez J."/>
            <person name="Henrissat B."/>
            <person name="Kuo A."/>
            <person name="Liang C."/>
            <person name="Lipzen A."/>
            <person name="Lutzoni F."/>
            <person name="Magnuson J."/>
            <person name="Mondo S."/>
            <person name="Nolan M."/>
            <person name="Ohm R."/>
            <person name="Pangilinan J."/>
            <person name="Park H.-J."/>
            <person name="Ramirez L."/>
            <person name="Alfaro M."/>
            <person name="Sun H."/>
            <person name="Tritt A."/>
            <person name="Yoshinaga Y."/>
            <person name="Zwiers L.-H."/>
            <person name="Turgeon B."/>
            <person name="Goodwin S."/>
            <person name="Spatafora J."/>
            <person name="Crous P."/>
            <person name="Grigoriev I."/>
        </authorList>
    </citation>
    <scope>NUCLEOTIDE SEQUENCE</scope>
    <source>
        <strain evidence="13">CBS 121739</strain>
    </source>
</reference>
<gene>
    <name evidence="13" type="ORF">EJ05DRAFT_536175</name>
</gene>
<comment type="similarity">
    <text evidence="1 8">Belongs to the metallo-dependent hydrolases superfamily. NagA family.</text>
</comment>
<feature type="binding site" evidence="10">
    <location>
        <begin position="253"/>
        <end position="254"/>
    </location>
    <ligand>
        <name>substrate</name>
    </ligand>
</feature>
<dbReference type="InterPro" id="IPR003764">
    <property type="entry name" value="GlcNAc_6-P_deAcase"/>
</dbReference>
<dbReference type="GO" id="GO:0046872">
    <property type="term" value="F:metal ion binding"/>
    <property type="evidence" value="ECO:0007669"/>
    <property type="project" value="UniProtKB-KW"/>
</dbReference>
<dbReference type="PIRSF" id="PIRSF038994">
    <property type="entry name" value="NagA"/>
    <property type="match status" value="1"/>
</dbReference>
<protein>
    <recommendedName>
        <fullName evidence="3 8">N-acetylglucosamine-6-phosphate deacetylase</fullName>
        <ecNumber evidence="2 8">3.5.1.25</ecNumber>
    </recommendedName>
</protein>
<dbReference type="FunFam" id="3.20.20.140:FF:000065">
    <property type="entry name" value="N-acetylglucosamine-6-phosphate deacetylase"/>
    <property type="match status" value="1"/>
</dbReference>
<feature type="binding site" evidence="10">
    <location>
        <position position="167"/>
    </location>
    <ligand>
        <name>substrate</name>
    </ligand>
</feature>
<dbReference type="SUPFAM" id="SSF51338">
    <property type="entry name" value="Composite domain of metallo-dependent hydrolases"/>
    <property type="match status" value="1"/>
</dbReference>
<comment type="cofactor">
    <cofactor evidence="11">
        <name>a divalent metal cation</name>
        <dbReference type="ChEBI" id="CHEBI:60240"/>
    </cofactor>
    <text evidence="11">Binds 1 divalent metal cation per subunit.</text>
</comment>
<evidence type="ECO:0000256" key="5">
    <source>
        <dbReference type="ARBA" id="ARBA00022801"/>
    </source>
</evidence>
<evidence type="ECO:0000256" key="6">
    <source>
        <dbReference type="ARBA" id="ARBA00023277"/>
    </source>
</evidence>
<feature type="binding site" evidence="11">
    <location>
        <position position="250"/>
    </location>
    <ligand>
        <name>Zn(2+)</name>
        <dbReference type="ChEBI" id="CHEBI:29105"/>
    </ligand>
</feature>
<feature type="binding site" evidence="11">
    <location>
        <position position="156"/>
    </location>
    <ligand>
        <name>Zn(2+)</name>
        <dbReference type="ChEBI" id="CHEBI:29105"/>
    </ligand>
</feature>
<keyword evidence="5 8" id="KW-0378">Hydrolase</keyword>
<dbReference type="EC" id="3.5.1.25" evidence="2 8"/>
<dbReference type="RefSeq" id="XP_033603846.1">
    <property type="nucleotide sequence ID" value="XM_033749293.1"/>
</dbReference>
<dbReference type="GO" id="GO:0008448">
    <property type="term" value="F:N-acetylglucosamine-6-phosphate deacetylase activity"/>
    <property type="evidence" value="ECO:0007669"/>
    <property type="project" value="UniProtKB-UniRule"/>
</dbReference>
<dbReference type="Gene3D" id="3.20.20.140">
    <property type="entry name" value="Metal-dependent hydrolases"/>
    <property type="match status" value="1"/>
</dbReference>
<feature type="binding site" evidence="10">
    <location>
        <position position="289"/>
    </location>
    <ligand>
        <name>substrate</name>
    </ligand>
</feature>
<comment type="catalytic activity">
    <reaction evidence="7 8">
        <text>N-acetyl-D-glucosamine 6-phosphate + H2O = D-glucosamine 6-phosphate + acetate</text>
        <dbReference type="Rhea" id="RHEA:22936"/>
        <dbReference type="ChEBI" id="CHEBI:15377"/>
        <dbReference type="ChEBI" id="CHEBI:30089"/>
        <dbReference type="ChEBI" id="CHEBI:57513"/>
        <dbReference type="ChEBI" id="CHEBI:58725"/>
        <dbReference type="EC" id="3.5.1.25"/>
    </reaction>
</comment>
<dbReference type="NCBIfam" id="TIGR00221">
    <property type="entry name" value="nagA"/>
    <property type="match status" value="1"/>
</dbReference>
<name>A0A6A6WH30_9PEZI</name>
<feature type="binding site" evidence="10">
    <location>
        <position position="261"/>
    </location>
    <ligand>
        <name>substrate</name>
    </ligand>
</feature>
<feature type="binding site" evidence="10">
    <location>
        <begin position="347"/>
        <end position="349"/>
    </location>
    <ligand>
        <name>substrate</name>
    </ligand>
</feature>
<dbReference type="InterPro" id="IPR006680">
    <property type="entry name" value="Amidohydro-rel"/>
</dbReference>
<dbReference type="SUPFAM" id="SSF51556">
    <property type="entry name" value="Metallo-dependent hydrolases"/>
    <property type="match status" value="1"/>
</dbReference>
<evidence type="ECO:0000256" key="3">
    <source>
        <dbReference type="ARBA" id="ARBA00018029"/>
    </source>
</evidence>
<feature type="active site" description="Proton donor/acceptor" evidence="9">
    <location>
        <position position="311"/>
    </location>
</feature>
<evidence type="ECO:0000256" key="2">
    <source>
        <dbReference type="ARBA" id="ARBA00011899"/>
    </source>
</evidence>
<keyword evidence="14" id="KW-1185">Reference proteome</keyword>
<dbReference type="OrthoDB" id="10264777at2759"/>
<evidence type="ECO:0000256" key="7">
    <source>
        <dbReference type="ARBA" id="ARBA00047647"/>
    </source>
</evidence>
<evidence type="ECO:0000256" key="1">
    <source>
        <dbReference type="ARBA" id="ARBA00010716"/>
    </source>
</evidence>
<keyword evidence="4 11" id="KW-0479">Metal-binding</keyword>